<protein>
    <recommendedName>
        <fullName evidence="1">Reverse transcriptase zinc-binding domain-containing protein</fullName>
    </recommendedName>
</protein>
<reference evidence="2" key="1">
    <citation type="submission" date="2020-06" db="EMBL/GenBank/DDBJ databases">
        <authorList>
            <person name="Li T."/>
            <person name="Hu X."/>
            <person name="Zhang T."/>
            <person name="Song X."/>
            <person name="Zhang H."/>
            <person name="Dai N."/>
            <person name="Sheng W."/>
            <person name="Hou X."/>
            <person name="Wei L."/>
        </authorList>
    </citation>
    <scope>NUCLEOTIDE SEQUENCE</scope>
    <source>
        <strain evidence="2">KEN1</strain>
        <tissue evidence="2">Leaf</tissue>
    </source>
</reference>
<gene>
    <name evidence="2" type="ORF">Slati_0130600</name>
</gene>
<sequence>MLGYHIFSPTIHGGDDRISWRVEGGQFSNQEAYALFHPPGPKLGWSSLLLGPLKIPRNNFILWLAILGKLSTLDKSWLNHLDGTCILCSNGQPETHAYLFFNCPYSRMCINVIRQHVRFPLPHHDWLTGVHWAAVKWRRKHVINASYRTLLASTVYHLWQERNKRIFQHTDQSAHTLACINVEECKQRIISANLPSSVSTIALFRLWKIHWTST</sequence>
<dbReference type="PANTHER" id="PTHR33116">
    <property type="entry name" value="REVERSE TRANSCRIPTASE ZINC-BINDING DOMAIN-CONTAINING PROTEIN-RELATED-RELATED"/>
    <property type="match status" value="1"/>
</dbReference>
<dbReference type="PANTHER" id="PTHR33116:SF84">
    <property type="entry name" value="RNA-DIRECTED DNA POLYMERASE"/>
    <property type="match status" value="1"/>
</dbReference>
<dbReference type="AlphaFoldDB" id="A0AAW2Y9I1"/>
<feature type="domain" description="Reverse transcriptase zinc-binding" evidence="1">
    <location>
        <begin position="27"/>
        <end position="107"/>
    </location>
</feature>
<evidence type="ECO:0000259" key="1">
    <source>
        <dbReference type="Pfam" id="PF13966"/>
    </source>
</evidence>
<proteinExistence type="predicted"/>
<comment type="caution">
    <text evidence="2">The sequence shown here is derived from an EMBL/GenBank/DDBJ whole genome shotgun (WGS) entry which is preliminary data.</text>
</comment>
<evidence type="ECO:0000313" key="2">
    <source>
        <dbReference type="EMBL" id="KAL0462430.1"/>
    </source>
</evidence>
<accession>A0AAW2Y9I1</accession>
<dbReference type="EMBL" id="JACGWN010000001">
    <property type="protein sequence ID" value="KAL0462430.1"/>
    <property type="molecule type" value="Genomic_DNA"/>
</dbReference>
<reference evidence="2" key="2">
    <citation type="journal article" date="2024" name="Plant">
        <title>Genomic evolution and insights into agronomic trait innovations of Sesamum species.</title>
        <authorList>
            <person name="Miao H."/>
            <person name="Wang L."/>
            <person name="Qu L."/>
            <person name="Liu H."/>
            <person name="Sun Y."/>
            <person name="Le M."/>
            <person name="Wang Q."/>
            <person name="Wei S."/>
            <person name="Zheng Y."/>
            <person name="Lin W."/>
            <person name="Duan Y."/>
            <person name="Cao H."/>
            <person name="Xiong S."/>
            <person name="Wang X."/>
            <person name="Wei L."/>
            <person name="Li C."/>
            <person name="Ma Q."/>
            <person name="Ju M."/>
            <person name="Zhao R."/>
            <person name="Li G."/>
            <person name="Mu C."/>
            <person name="Tian Q."/>
            <person name="Mei H."/>
            <person name="Zhang T."/>
            <person name="Gao T."/>
            <person name="Zhang H."/>
        </authorList>
    </citation>
    <scope>NUCLEOTIDE SEQUENCE</scope>
    <source>
        <strain evidence="2">KEN1</strain>
    </source>
</reference>
<dbReference type="InterPro" id="IPR026960">
    <property type="entry name" value="RVT-Znf"/>
</dbReference>
<organism evidence="2">
    <name type="scientific">Sesamum latifolium</name>
    <dbReference type="NCBI Taxonomy" id="2727402"/>
    <lineage>
        <taxon>Eukaryota</taxon>
        <taxon>Viridiplantae</taxon>
        <taxon>Streptophyta</taxon>
        <taxon>Embryophyta</taxon>
        <taxon>Tracheophyta</taxon>
        <taxon>Spermatophyta</taxon>
        <taxon>Magnoliopsida</taxon>
        <taxon>eudicotyledons</taxon>
        <taxon>Gunneridae</taxon>
        <taxon>Pentapetalae</taxon>
        <taxon>asterids</taxon>
        <taxon>lamiids</taxon>
        <taxon>Lamiales</taxon>
        <taxon>Pedaliaceae</taxon>
        <taxon>Sesamum</taxon>
    </lineage>
</organism>
<name>A0AAW2Y9I1_9LAMI</name>
<dbReference type="Pfam" id="PF13966">
    <property type="entry name" value="zf-RVT"/>
    <property type="match status" value="1"/>
</dbReference>